<keyword evidence="4" id="KW-1185">Reference proteome</keyword>
<keyword evidence="1" id="KW-0732">Signal</keyword>
<reference evidence="3 4" key="1">
    <citation type="submission" date="2017-12" db="EMBL/GenBank/DDBJ databases">
        <title>Sequencing the genomes of 1000 Actinobacteria strains.</title>
        <authorList>
            <person name="Klenk H.-P."/>
        </authorList>
    </citation>
    <scope>NUCLEOTIDE SEQUENCE [LARGE SCALE GENOMIC DNA]</scope>
    <source>
        <strain evidence="3 4">DSM 44489</strain>
    </source>
</reference>
<accession>A0A2N3VIG6</accession>
<dbReference type="InterPro" id="IPR025240">
    <property type="entry name" value="DUF4189"/>
</dbReference>
<evidence type="ECO:0000256" key="1">
    <source>
        <dbReference type="SAM" id="SignalP"/>
    </source>
</evidence>
<organism evidence="3 4">
    <name type="scientific">Nocardia fluminea</name>
    <dbReference type="NCBI Taxonomy" id="134984"/>
    <lineage>
        <taxon>Bacteria</taxon>
        <taxon>Bacillati</taxon>
        <taxon>Actinomycetota</taxon>
        <taxon>Actinomycetes</taxon>
        <taxon>Mycobacteriales</taxon>
        <taxon>Nocardiaceae</taxon>
        <taxon>Nocardia</taxon>
    </lineage>
</organism>
<dbReference type="OrthoDB" id="4382031at2"/>
<dbReference type="AlphaFoldDB" id="A0A2N3VIG6"/>
<dbReference type="Proteomes" id="UP000233766">
    <property type="component" value="Unassembled WGS sequence"/>
</dbReference>
<name>A0A2N3VIG6_9NOCA</name>
<dbReference type="Pfam" id="PF13827">
    <property type="entry name" value="DUF4189"/>
    <property type="match status" value="1"/>
</dbReference>
<dbReference type="RefSeq" id="WP_101467153.1">
    <property type="nucleotide sequence ID" value="NZ_PJMW01000002.1"/>
</dbReference>
<evidence type="ECO:0000259" key="2">
    <source>
        <dbReference type="Pfam" id="PF13827"/>
    </source>
</evidence>
<dbReference type="EMBL" id="PJMW01000002">
    <property type="protein sequence ID" value="PKV81422.1"/>
    <property type="molecule type" value="Genomic_DNA"/>
</dbReference>
<sequence>MSVVGKYALGVAALSAVGAFIVVNAGPAAAGESGVAIAEAPGYTAVSRDGGFETASGDLYGALALSADRAVVASAVNYGTWAAASRAALDECGVRDCQVVVEFRNACGAVAQGADYRFGWAWDHSLAAAERTAVDVLGISAAPFPDPGSASPRAAGVILSACTANV</sequence>
<evidence type="ECO:0000313" key="3">
    <source>
        <dbReference type="EMBL" id="PKV81422.1"/>
    </source>
</evidence>
<gene>
    <name evidence="3" type="ORF">ATK86_5887</name>
</gene>
<evidence type="ECO:0000313" key="4">
    <source>
        <dbReference type="Proteomes" id="UP000233766"/>
    </source>
</evidence>
<proteinExistence type="predicted"/>
<feature type="chain" id="PRO_5014963029" evidence="1">
    <location>
        <begin position="31"/>
        <end position="166"/>
    </location>
</feature>
<feature type="signal peptide" evidence="1">
    <location>
        <begin position="1"/>
        <end position="30"/>
    </location>
</feature>
<feature type="domain" description="DUF4189" evidence="2">
    <location>
        <begin position="60"/>
        <end position="135"/>
    </location>
</feature>
<protein>
    <submittedName>
        <fullName evidence="3">Uncharacterized protein DUF4189</fullName>
    </submittedName>
</protein>
<comment type="caution">
    <text evidence="3">The sequence shown here is derived from an EMBL/GenBank/DDBJ whole genome shotgun (WGS) entry which is preliminary data.</text>
</comment>